<reference evidence="7" key="2">
    <citation type="submission" date="2021-01" db="UniProtKB">
        <authorList>
            <consortium name="EnsemblMetazoa"/>
        </authorList>
    </citation>
    <scope>IDENTIFICATION</scope>
</reference>
<dbReference type="InterPro" id="IPR008967">
    <property type="entry name" value="p53-like_TF_DNA-bd_sf"/>
</dbReference>
<feature type="domain" description="Runt" evidence="6">
    <location>
        <begin position="19"/>
        <end position="147"/>
    </location>
</feature>
<dbReference type="InterPro" id="IPR013524">
    <property type="entry name" value="Runt_dom"/>
</dbReference>
<feature type="compositionally biased region" description="Basic and acidic residues" evidence="5">
    <location>
        <begin position="342"/>
        <end position="357"/>
    </location>
</feature>
<accession>A0A7M7RCB0</accession>
<dbReference type="Pfam" id="PF00853">
    <property type="entry name" value="Runt"/>
    <property type="match status" value="1"/>
</dbReference>
<feature type="region of interest" description="Disordered" evidence="5">
    <location>
        <begin position="327"/>
        <end position="357"/>
    </location>
</feature>
<evidence type="ECO:0000259" key="6">
    <source>
        <dbReference type="PROSITE" id="PS51062"/>
    </source>
</evidence>
<dbReference type="OrthoDB" id="10029800at2759"/>
<evidence type="ECO:0000256" key="1">
    <source>
        <dbReference type="ARBA" id="ARBA00004123"/>
    </source>
</evidence>
<dbReference type="PROSITE" id="PS51062">
    <property type="entry name" value="RUNT"/>
    <property type="match status" value="1"/>
</dbReference>
<dbReference type="Gene3D" id="2.60.40.720">
    <property type="match status" value="1"/>
</dbReference>
<dbReference type="GO" id="GO:0005524">
    <property type="term" value="F:ATP binding"/>
    <property type="evidence" value="ECO:0007669"/>
    <property type="project" value="InterPro"/>
</dbReference>
<name>A0A7M7RCB0_STRPU</name>
<dbReference type="InterPro" id="IPR012346">
    <property type="entry name" value="p53/RUNT-type_TF_DNA-bd_sf"/>
</dbReference>
<keyword evidence="2" id="KW-0805">Transcription regulation</keyword>
<dbReference type="PANTHER" id="PTHR11950:SF31">
    <property type="entry name" value="SEGMENTATION PROTEIN RUNT"/>
    <property type="match status" value="1"/>
</dbReference>
<dbReference type="EnsemblMetazoa" id="XM_776533">
    <property type="protein sequence ID" value="XP_781626"/>
    <property type="gene ID" value="LOC576197"/>
</dbReference>
<keyword evidence="4" id="KW-0539">Nucleus</keyword>
<evidence type="ECO:0000313" key="8">
    <source>
        <dbReference type="Proteomes" id="UP000007110"/>
    </source>
</evidence>
<dbReference type="FunFam" id="2.60.40.720:FF:000001">
    <property type="entry name" value="Runt-related transcription factor"/>
    <property type="match status" value="1"/>
</dbReference>
<evidence type="ECO:0000256" key="5">
    <source>
        <dbReference type="SAM" id="MobiDB-lite"/>
    </source>
</evidence>
<dbReference type="AlphaFoldDB" id="A0A7M7RCB0"/>
<dbReference type="InParanoid" id="A0A7M7RCB0"/>
<evidence type="ECO:0000256" key="3">
    <source>
        <dbReference type="ARBA" id="ARBA00023163"/>
    </source>
</evidence>
<dbReference type="GeneID" id="576197"/>
<dbReference type="SUPFAM" id="SSF49417">
    <property type="entry name" value="p53-like transcription factors"/>
    <property type="match status" value="1"/>
</dbReference>
<dbReference type="GO" id="GO:0005634">
    <property type="term" value="C:nucleus"/>
    <property type="evidence" value="ECO:0007669"/>
    <property type="project" value="UniProtKB-SubCell"/>
</dbReference>
<comment type="subcellular location">
    <subcellularLocation>
        <location evidence="1">Nucleus</location>
    </subcellularLocation>
</comment>
<dbReference type="GO" id="GO:0000978">
    <property type="term" value="F:RNA polymerase II cis-regulatory region sequence-specific DNA binding"/>
    <property type="evidence" value="ECO:0000318"/>
    <property type="project" value="GO_Central"/>
</dbReference>
<dbReference type="InterPro" id="IPR000040">
    <property type="entry name" value="AML1_Runt"/>
</dbReference>
<feature type="region of interest" description="Disordered" evidence="5">
    <location>
        <begin position="256"/>
        <end position="278"/>
    </location>
</feature>
<feature type="compositionally biased region" description="Low complexity" evidence="5">
    <location>
        <begin position="264"/>
        <end position="273"/>
    </location>
</feature>
<dbReference type="OMA" id="ESPNFIC"/>
<dbReference type="RefSeq" id="XP_781626.3">
    <property type="nucleotide sequence ID" value="XM_776533.4"/>
</dbReference>
<dbReference type="PANTHER" id="PTHR11950">
    <property type="entry name" value="RUNT RELATED"/>
    <property type="match status" value="1"/>
</dbReference>
<sequence length="441" mass="48755">MTEVGQRKGSSPCKGGERSLVDALSDYPGELVKTESPNFICSLLPPHWRSNKSLPVAFKVVSLGETKDGTVVTIGAGNDENCCAELKNNIAVMKNQVARFNDLRFVGKSGRGKSFTLSIFVYTNPPQIATCNRAIKVTVDGPRPRRPKSKHDDPLCFSSIIDTGHAHSYGLVISHHDNQIGRQQPFVNQGWMPGSYPLTSTSCDNQPEFHTNHYTSSVQQSTGNPILPPQIKTEPPELDLVAVQQNQSQFIYPTQPGDTPFYPSQSSSMSRVSPGEDPQQRTILPMTPNQLPLPSQPAQDVFSSSTAIPMTPSANNPIYPHLYMSTPSSQTHYGSGSMLPSRRPEEKRELEDKEDTSHGISVEIITNLPHPYPDMSLSYGGHPQNQIELDRERTTGIQSVGMELMQQQHQGNTNIAPMQQSVLGHLPLLADSRKEEFWRPY</sequence>
<evidence type="ECO:0000256" key="4">
    <source>
        <dbReference type="ARBA" id="ARBA00023242"/>
    </source>
</evidence>
<organism evidence="7 8">
    <name type="scientific">Strongylocentrotus purpuratus</name>
    <name type="common">Purple sea urchin</name>
    <dbReference type="NCBI Taxonomy" id="7668"/>
    <lineage>
        <taxon>Eukaryota</taxon>
        <taxon>Metazoa</taxon>
        <taxon>Echinodermata</taxon>
        <taxon>Eleutherozoa</taxon>
        <taxon>Echinozoa</taxon>
        <taxon>Echinoidea</taxon>
        <taxon>Euechinoidea</taxon>
        <taxon>Echinacea</taxon>
        <taxon>Camarodonta</taxon>
        <taxon>Echinidea</taxon>
        <taxon>Strongylocentrotidae</taxon>
        <taxon>Strongylocentrotus</taxon>
    </lineage>
</organism>
<dbReference type="PRINTS" id="PR00967">
    <property type="entry name" value="ONCOGENEAML1"/>
</dbReference>
<reference evidence="8" key="1">
    <citation type="submission" date="2015-02" db="EMBL/GenBank/DDBJ databases">
        <title>Genome sequencing for Strongylocentrotus purpuratus.</title>
        <authorList>
            <person name="Murali S."/>
            <person name="Liu Y."/>
            <person name="Vee V."/>
            <person name="English A."/>
            <person name="Wang M."/>
            <person name="Skinner E."/>
            <person name="Han Y."/>
            <person name="Muzny D.M."/>
            <person name="Worley K.C."/>
            <person name="Gibbs R.A."/>
        </authorList>
    </citation>
    <scope>NUCLEOTIDE SEQUENCE</scope>
</reference>
<proteinExistence type="predicted"/>
<keyword evidence="8" id="KW-1185">Reference proteome</keyword>
<dbReference type="FunCoup" id="A0A7M7RCB0">
    <property type="interactions" value="345"/>
</dbReference>
<dbReference type="GO" id="GO:0000981">
    <property type="term" value="F:DNA-binding transcription factor activity, RNA polymerase II-specific"/>
    <property type="evidence" value="ECO:0000318"/>
    <property type="project" value="GO_Central"/>
</dbReference>
<dbReference type="KEGG" id="spu:576197"/>
<protein>
    <recommendedName>
        <fullName evidence="6">Runt domain-containing protein</fullName>
    </recommendedName>
</protein>
<dbReference type="Proteomes" id="UP000007110">
    <property type="component" value="Unassembled WGS sequence"/>
</dbReference>
<evidence type="ECO:0000256" key="2">
    <source>
        <dbReference type="ARBA" id="ARBA00023015"/>
    </source>
</evidence>
<evidence type="ECO:0000313" key="7">
    <source>
        <dbReference type="EnsemblMetazoa" id="XP_781626"/>
    </source>
</evidence>
<keyword evidence="3" id="KW-0804">Transcription</keyword>